<dbReference type="Pfam" id="PF06925">
    <property type="entry name" value="MGDG_synth"/>
    <property type="match status" value="1"/>
</dbReference>
<keyword evidence="3" id="KW-0808">Transferase</keyword>
<keyword evidence="2" id="KW-0328">Glycosyltransferase</keyword>
<dbReference type="GO" id="GO:0046982">
    <property type="term" value="F:protein heterodimerization activity"/>
    <property type="evidence" value="ECO:0007669"/>
    <property type="project" value="InterPro"/>
</dbReference>
<organism evidence="6 7">
    <name type="scientific">bacterium (Candidatus Blackallbacteria) CG17_big_fil_post_rev_8_21_14_2_50_48_46</name>
    <dbReference type="NCBI Taxonomy" id="2014261"/>
    <lineage>
        <taxon>Bacteria</taxon>
        <taxon>Candidatus Blackallbacteria</taxon>
    </lineage>
</organism>
<dbReference type="EMBL" id="PFFQ01000049">
    <property type="protein sequence ID" value="PIW15616.1"/>
    <property type="molecule type" value="Genomic_DNA"/>
</dbReference>
<dbReference type="PANTHER" id="PTHR43025">
    <property type="entry name" value="MONOGALACTOSYLDIACYLGLYCEROL SYNTHASE"/>
    <property type="match status" value="1"/>
</dbReference>
<name>A0A2M7G1V6_9BACT</name>
<evidence type="ECO:0000256" key="2">
    <source>
        <dbReference type="ARBA" id="ARBA00022676"/>
    </source>
</evidence>
<evidence type="ECO:0000256" key="1">
    <source>
        <dbReference type="ARBA" id="ARBA00006962"/>
    </source>
</evidence>
<gene>
    <name evidence="6" type="ORF">COW36_16390</name>
</gene>
<accession>A0A2M7G1V6</accession>
<dbReference type="Proteomes" id="UP000231019">
    <property type="component" value="Unassembled WGS sequence"/>
</dbReference>
<comment type="similarity">
    <text evidence="1">Belongs to the glycosyltransferase 28 family.</text>
</comment>
<evidence type="ECO:0000259" key="4">
    <source>
        <dbReference type="Pfam" id="PF00534"/>
    </source>
</evidence>
<protein>
    <recommendedName>
        <fullName evidence="8">UDP-N-acetylglucosamine--LPS N-acetylglucosamine transferase</fullName>
    </recommendedName>
</protein>
<dbReference type="InterPro" id="IPR001296">
    <property type="entry name" value="Glyco_trans_1"/>
</dbReference>
<feature type="domain" description="Glycosyl transferase family 1" evidence="4">
    <location>
        <begin position="267"/>
        <end position="428"/>
    </location>
</feature>
<evidence type="ECO:0000256" key="3">
    <source>
        <dbReference type="ARBA" id="ARBA00022679"/>
    </source>
</evidence>
<dbReference type="SUPFAM" id="SSF53756">
    <property type="entry name" value="UDP-Glycosyltransferase/glycogen phosphorylase"/>
    <property type="match status" value="1"/>
</dbReference>
<comment type="caution">
    <text evidence="6">The sequence shown here is derived from an EMBL/GenBank/DDBJ whole genome shotgun (WGS) entry which is preliminary data.</text>
</comment>
<dbReference type="AlphaFoldDB" id="A0A2M7G1V6"/>
<dbReference type="PANTHER" id="PTHR43025:SF3">
    <property type="entry name" value="MONOGALACTOSYLDIACYLGLYCEROL SYNTHASE 1, CHLOROPLASTIC"/>
    <property type="match status" value="1"/>
</dbReference>
<dbReference type="InterPro" id="IPR009695">
    <property type="entry name" value="Diacylglyc_glucosyltr_N"/>
</dbReference>
<sequence>MLGKYDGVKRLAKDQVSRGYSFHSEAYDVLGKEIELKLDPIIRKAEEYAQREGRTEVLAGDVVKSVNFNNGKKSPRILIAHVTAGAGHQRAAEAIAKAFQNLYPGANVKLVDTLDYINSVYKKLYSTSYLALVKHSPRLWGYIYERYDKDEKEKIDDKLRQSMESLQASDFRELLDDFSPDVVICTHFLPMELISRWKKKRKSSLPLYAVVTDFALHAMWIVEEVNAYFVASQEVGRELETRGAGVSSIYQTGIPVDPIFATLPLQSEMREKLNLNKDLPTVLLMGGGYGVGDLNSLVRSFRSVSTEMQLLVVAGRNEQLRDELSQIATTLPISCRVYGFVTNVHELMRASDLVITKPGGLSSSEALAAQCPLMIINPIPGQEQRNSDYLLENGAACILHNISDGAYYVENLLKDQERLAYMTQQARKNGRKDSSMEIARKVVELAQLEV</sequence>
<dbReference type="SUPFAM" id="SSF47113">
    <property type="entry name" value="Histone-fold"/>
    <property type="match status" value="1"/>
</dbReference>
<dbReference type="GO" id="GO:0016758">
    <property type="term" value="F:hexosyltransferase activity"/>
    <property type="evidence" value="ECO:0007669"/>
    <property type="project" value="InterPro"/>
</dbReference>
<dbReference type="GO" id="GO:0016020">
    <property type="term" value="C:membrane"/>
    <property type="evidence" value="ECO:0007669"/>
    <property type="project" value="GOC"/>
</dbReference>
<feature type="domain" description="Diacylglycerol glucosyltransferase N-terminal" evidence="5">
    <location>
        <begin position="88"/>
        <end position="256"/>
    </location>
</feature>
<evidence type="ECO:0008006" key="8">
    <source>
        <dbReference type="Google" id="ProtNLM"/>
    </source>
</evidence>
<dbReference type="InterPro" id="IPR050519">
    <property type="entry name" value="Glycosyltransf_28_UgtP"/>
</dbReference>
<evidence type="ECO:0000259" key="5">
    <source>
        <dbReference type="Pfam" id="PF06925"/>
    </source>
</evidence>
<dbReference type="InterPro" id="IPR009072">
    <property type="entry name" value="Histone-fold"/>
</dbReference>
<evidence type="ECO:0000313" key="7">
    <source>
        <dbReference type="Proteomes" id="UP000231019"/>
    </source>
</evidence>
<reference evidence="6 7" key="1">
    <citation type="submission" date="2017-09" db="EMBL/GenBank/DDBJ databases">
        <title>Depth-based differentiation of microbial function through sediment-hosted aquifers and enrichment of novel symbionts in the deep terrestrial subsurface.</title>
        <authorList>
            <person name="Probst A.J."/>
            <person name="Ladd B."/>
            <person name="Jarett J.K."/>
            <person name="Geller-Mcgrath D.E."/>
            <person name="Sieber C.M."/>
            <person name="Emerson J.B."/>
            <person name="Anantharaman K."/>
            <person name="Thomas B.C."/>
            <person name="Malmstrom R."/>
            <person name="Stieglmeier M."/>
            <person name="Klingl A."/>
            <person name="Woyke T."/>
            <person name="Ryan C.M."/>
            <person name="Banfield J.F."/>
        </authorList>
    </citation>
    <scope>NUCLEOTIDE SEQUENCE [LARGE SCALE GENOMIC DNA]</scope>
    <source>
        <strain evidence="6">CG17_big_fil_post_rev_8_21_14_2_50_48_46</strain>
    </source>
</reference>
<dbReference type="Gene3D" id="3.40.50.2000">
    <property type="entry name" value="Glycogen Phosphorylase B"/>
    <property type="match status" value="1"/>
</dbReference>
<proteinExistence type="inferred from homology"/>
<dbReference type="Pfam" id="PF00534">
    <property type="entry name" value="Glycos_transf_1"/>
    <property type="match status" value="1"/>
</dbReference>
<evidence type="ECO:0000313" key="6">
    <source>
        <dbReference type="EMBL" id="PIW15616.1"/>
    </source>
</evidence>
<dbReference type="GO" id="GO:0009247">
    <property type="term" value="P:glycolipid biosynthetic process"/>
    <property type="evidence" value="ECO:0007669"/>
    <property type="project" value="InterPro"/>
</dbReference>